<evidence type="ECO:0000256" key="4">
    <source>
        <dbReference type="RuleBase" id="RU003476"/>
    </source>
</evidence>
<dbReference type="EMBL" id="JXQW01000023">
    <property type="protein sequence ID" value="KIQ01267.1"/>
    <property type="molecule type" value="Genomic_DNA"/>
</dbReference>
<keyword evidence="3" id="KW-0460">Magnesium</keyword>
<dbReference type="InterPro" id="IPR000086">
    <property type="entry name" value="NUDIX_hydrolase_dom"/>
</dbReference>
<comment type="similarity">
    <text evidence="4">Belongs to the Nudix hydrolase family.</text>
</comment>
<sequence length="187" mass="21151">MPSPRFCQQCGGATLERRRPAGDDHSRLVCAGCGHIHYENPKIITGCIIEQDGRYLLCQRAIAPRVGTWTLPAGFMENGETTEEAALREVREEAGVVAEILCPYSVFSVPSISEVYLIFRARLLHDTGYFGSETLARRFFAPEDIPWEQIYYPAIRQILERYIAEREAGIYGIYMGSDDTGKVHFIR</sequence>
<dbReference type="PROSITE" id="PS51462">
    <property type="entry name" value="NUDIX"/>
    <property type="match status" value="1"/>
</dbReference>
<dbReference type="RefSeq" id="WP_042553436.1">
    <property type="nucleotide sequence ID" value="NZ_JXQW01000023.1"/>
</dbReference>
<dbReference type="PROSITE" id="PS00893">
    <property type="entry name" value="NUDIX_BOX"/>
    <property type="match status" value="1"/>
</dbReference>
<dbReference type="SUPFAM" id="SSF55811">
    <property type="entry name" value="Nudix"/>
    <property type="match status" value="1"/>
</dbReference>
<dbReference type="Gene3D" id="2.20.70.10">
    <property type="match status" value="1"/>
</dbReference>
<reference evidence="6 7" key="1">
    <citation type="submission" date="2014-12" db="EMBL/GenBank/DDBJ databases">
        <title>16Stimator: statistical estimation of ribosomal gene copy numbers from draft genome assemblies.</title>
        <authorList>
            <person name="Perisin M.A."/>
            <person name="Vetter M."/>
            <person name="Gilbert J.A."/>
            <person name="Bergelson J."/>
        </authorList>
    </citation>
    <scope>NUCLEOTIDE SEQUENCE [LARGE SCALE GENOMIC DNA]</scope>
    <source>
        <strain evidence="6 7">MEJ086</strain>
    </source>
</reference>
<dbReference type="GO" id="GO:0016787">
    <property type="term" value="F:hydrolase activity"/>
    <property type="evidence" value="ECO:0007669"/>
    <property type="project" value="UniProtKB-KW"/>
</dbReference>
<evidence type="ECO:0000313" key="6">
    <source>
        <dbReference type="EMBL" id="KIQ01267.1"/>
    </source>
</evidence>
<dbReference type="CDD" id="cd04511">
    <property type="entry name" value="NUDIX_Hydrolase"/>
    <property type="match status" value="1"/>
</dbReference>
<dbReference type="OrthoDB" id="5417595at2"/>
<dbReference type="PANTHER" id="PTHR43222:SF2">
    <property type="entry name" value="NUDIX HYDROLASE 23, CHLOROPLASTIC"/>
    <property type="match status" value="1"/>
</dbReference>
<evidence type="ECO:0000313" key="7">
    <source>
        <dbReference type="Proteomes" id="UP000032068"/>
    </source>
</evidence>
<dbReference type="InterPro" id="IPR020476">
    <property type="entry name" value="Nudix_hydrolase"/>
</dbReference>
<dbReference type="InterPro" id="IPR029401">
    <property type="entry name" value="Nudix_N"/>
</dbReference>
<accession>A0A0D0J6F4</accession>
<keyword evidence="2 4" id="KW-0378">Hydrolase</keyword>
<dbReference type="Proteomes" id="UP000032068">
    <property type="component" value="Unassembled WGS sequence"/>
</dbReference>
<dbReference type="PRINTS" id="PR00502">
    <property type="entry name" value="NUDIXFAMILY"/>
</dbReference>
<dbReference type="PANTHER" id="PTHR43222">
    <property type="entry name" value="NUDIX HYDROLASE 23"/>
    <property type="match status" value="1"/>
</dbReference>
<organism evidence="6 7">
    <name type="scientific">Pseudomonas fulva</name>
    <dbReference type="NCBI Taxonomy" id="47880"/>
    <lineage>
        <taxon>Bacteria</taxon>
        <taxon>Pseudomonadati</taxon>
        <taxon>Pseudomonadota</taxon>
        <taxon>Gammaproteobacteria</taxon>
        <taxon>Pseudomonadales</taxon>
        <taxon>Pseudomonadaceae</taxon>
        <taxon>Pseudomonas</taxon>
    </lineage>
</organism>
<evidence type="ECO:0000259" key="5">
    <source>
        <dbReference type="PROSITE" id="PS51462"/>
    </source>
</evidence>
<dbReference type="Pfam" id="PF00293">
    <property type="entry name" value="NUDIX"/>
    <property type="match status" value="1"/>
</dbReference>
<protein>
    <submittedName>
        <fullName evidence="6">NUDIX hydrolase</fullName>
    </submittedName>
</protein>
<proteinExistence type="inferred from homology"/>
<evidence type="ECO:0000256" key="1">
    <source>
        <dbReference type="ARBA" id="ARBA00001946"/>
    </source>
</evidence>
<name>A0A0D0J6F4_9PSED</name>
<dbReference type="Gene3D" id="3.90.79.10">
    <property type="entry name" value="Nucleoside Triphosphate Pyrophosphohydrolase"/>
    <property type="match status" value="1"/>
</dbReference>
<dbReference type="AlphaFoldDB" id="A0A0D0J6F4"/>
<comment type="caution">
    <text evidence="6">The sequence shown here is derived from an EMBL/GenBank/DDBJ whole genome shotgun (WGS) entry which is preliminary data.</text>
</comment>
<dbReference type="InterPro" id="IPR015797">
    <property type="entry name" value="NUDIX_hydrolase-like_dom_sf"/>
</dbReference>
<gene>
    <name evidence="6" type="ORF">RU08_08910</name>
</gene>
<dbReference type="InterPro" id="IPR020084">
    <property type="entry name" value="NUDIX_hydrolase_CS"/>
</dbReference>
<evidence type="ECO:0000256" key="3">
    <source>
        <dbReference type="ARBA" id="ARBA00022842"/>
    </source>
</evidence>
<feature type="domain" description="Nudix hydrolase" evidence="5">
    <location>
        <begin position="40"/>
        <end position="162"/>
    </location>
</feature>
<evidence type="ECO:0000256" key="2">
    <source>
        <dbReference type="ARBA" id="ARBA00022801"/>
    </source>
</evidence>
<comment type="cofactor">
    <cofactor evidence="1">
        <name>Mg(2+)</name>
        <dbReference type="ChEBI" id="CHEBI:18420"/>
    </cofactor>
</comment>
<dbReference type="Pfam" id="PF14803">
    <property type="entry name" value="Zn_ribbon_Nudix"/>
    <property type="match status" value="1"/>
</dbReference>